<dbReference type="PANTHER" id="PTHR10083">
    <property type="entry name" value="KUNITZ-TYPE PROTEASE INHIBITOR-RELATED"/>
    <property type="match status" value="1"/>
</dbReference>
<dbReference type="InterPro" id="IPR050098">
    <property type="entry name" value="TFPI/VKTCI-like"/>
</dbReference>
<dbReference type="InterPro" id="IPR002223">
    <property type="entry name" value="Kunitz_BPTI"/>
</dbReference>
<organism evidence="5 6">
    <name type="scientific">Mythimna separata</name>
    <name type="common">Oriental armyworm</name>
    <name type="synonym">Pseudaletia separata</name>
    <dbReference type="NCBI Taxonomy" id="271217"/>
    <lineage>
        <taxon>Eukaryota</taxon>
        <taxon>Metazoa</taxon>
        <taxon>Ecdysozoa</taxon>
        <taxon>Arthropoda</taxon>
        <taxon>Hexapoda</taxon>
        <taxon>Insecta</taxon>
        <taxon>Pterygota</taxon>
        <taxon>Neoptera</taxon>
        <taxon>Endopterygota</taxon>
        <taxon>Lepidoptera</taxon>
        <taxon>Glossata</taxon>
        <taxon>Ditrysia</taxon>
        <taxon>Noctuoidea</taxon>
        <taxon>Noctuidae</taxon>
        <taxon>Noctuinae</taxon>
        <taxon>Hadenini</taxon>
        <taxon>Mythimna</taxon>
    </lineage>
</organism>
<evidence type="ECO:0000256" key="1">
    <source>
        <dbReference type="ARBA" id="ARBA00022690"/>
    </source>
</evidence>
<name>A0AAD7Y6Z2_MYTSE</name>
<dbReference type="AlphaFoldDB" id="A0AAD7Y6Z2"/>
<accession>A0AAD7Y6Z2</accession>
<gene>
    <name evidence="5" type="ORF">PYW07_011786</name>
</gene>
<dbReference type="Pfam" id="PF00014">
    <property type="entry name" value="Kunitz_BPTI"/>
    <property type="match status" value="1"/>
</dbReference>
<dbReference type="PRINTS" id="PR00759">
    <property type="entry name" value="BASICPTASE"/>
</dbReference>
<evidence type="ECO:0000256" key="3">
    <source>
        <dbReference type="ARBA" id="ARBA00023157"/>
    </source>
</evidence>
<dbReference type="EMBL" id="JARGEI010000031">
    <property type="protein sequence ID" value="KAJ8704598.1"/>
    <property type="molecule type" value="Genomic_DNA"/>
</dbReference>
<protein>
    <recommendedName>
        <fullName evidence="4">BPTI/Kunitz inhibitor domain-containing protein</fullName>
    </recommendedName>
</protein>
<dbReference type="InterPro" id="IPR036880">
    <property type="entry name" value="Kunitz_BPTI_sf"/>
</dbReference>
<evidence type="ECO:0000313" key="5">
    <source>
        <dbReference type="EMBL" id="KAJ8704598.1"/>
    </source>
</evidence>
<evidence type="ECO:0000259" key="4">
    <source>
        <dbReference type="PROSITE" id="PS50279"/>
    </source>
</evidence>
<sequence>MCVLIVCFGGVAGDTCFGCVALDEWLWMRAIDAQSDGSSESGLDIDPDICNLPIDTGDCEDKSLASHENGLSDNAIKEIYAINDLYEVTELYEINDRYKIKKLDRLSQELHDHNAHRDRYFGYNKNTMNCEEFDYDGCGGNDNRFKSLKKCRSACFTPLKYFLSEVADLILLKFTEYSSEEPAT</sequence>
<dbReference type="PANTHER" id="PTHR10083:SF374">
    <property type="entry name" value="BPTI_KUNITZ INHIBITOR DOMAIN-CONTAINING PROTEIN"/>
    <property type="match status" value="1"/>
</dbReference>
<keyword evidence="3" id="KW-1015">Disulfide bond</keyword>
<dbReference type="InterPro" id="IPR020901">
    <property type="entry name" value="Prtase_inh_Kunz-CS"/>
</dbReference>
<reference evidence="5" key="1">
    <citation type="submission" date="2023-03" db="EMBL/GenBank/DDBJ databases">
        <title>Chromosome-level genomes of two armyworms, Mythimna separata and Mythimna loreyi, provide insights into the biosynthesis and reception of sex pheromones.</title>
        <authorList>
            <person name="Zhao H."/>
        </authorList>
    </citation>
    <scope>NUCLEOTIDE SEQUENCE</scope>
    <source>
        <strain evidence="5">BeijingLab</strain>
        <tissue evidence="5">Pupa</tissue>
    </source>
</reference>
<dbReference type="Proteomes" id="UP001231518">
    <property type="component" value="Chromosome 29"/>
</dbReference>
<proteinExistence type="predicted"/>
<keyword evidence="2" id="KW-0722">Serine protease inhibitor</keyword>
<dbReference type="CDD" id="cd00109">
    <property type="entry name" value="Kunitz-type"/>
    <property type="match status" value="1"/>
</dbReference>
<keyword evidence="6" id="KW-1185">Reference proteome</keyword>
<dbReference type="SMART" id="SM00131">
    <property type="entry name" value="KU"/>
    <property type="match status" value="1"/>
</dbReference>
<dbReference type="GO" id="GO:0004867">
    <property type="term" value="F:serine-type endopeptidase inhibitor activity"/>
    <property type="evidence" value="ECO:0007669"/>
    <property type="project" value="UniProtKB-KW"/>
</dbReference>
<dbReference type="SUPFAM" id="SSF57362">
    <property type="entry name" value="BPTI-like"/>
    <property type="match status" value="1"/>
</dbReference>
<evidence type="ECO:0000256" key="2">
    <source>
        <dbReference type="ARBA" id="ARBA00022900"/>
    </source>
</evidence>
<dbReference type="Gene3D" id="4.10.410.10">
    <property type="entry name" value="Pancreatic trypsin inhibitor Kunitz domain"/>
    <property type="match status" value="1"/>
</dbReference>
<comment type="caution">
    <text evidence="5">The sequence shown here is derived from an EMBL/GenBank/DDBJ whole genome shotgun (WGS) entry which is preliminary data.</text>
</comment>
<evidence type="ECO:0000313" key="6">
    <source>
        <dbReference type="Proteomes" id="UP001231518"/>
    </source>
</evidence>
<feature type="domain" description="BPTI/Kunitz inhibitor" evidence="4">
    <location>
        <begin position="121"/>
        <end position="155"/>
    </location>
</feature>
<dbReference type="PROSITE" id="PS00280">
    <property type="entry name" value="BPTI_KUNITZ_1"/>
    <property type="match status" value="1"/>
</dbReference>
<keyword evidence="1" id="KW-0646">Protease inhibitor</keyword>
<dbReference type="PROSITE" id="PS50279">
    <property type="entry name" value="BPTI_KUNITZ_2"/>
    <property type="match status" value="1"/>
</dbReference>
<dbReference type="GO" id="GO:0005615">
    <property type="term" value="C:extracellular space"/>
    <property type="evidence" value="ECO:0007669"/>
    <property type="project" value="TreeGrafter"/>
</dbReference>